<sequence length="170" mass="19183">MEQSMSSGGPGVWRGWYWRFVGGTVVVLAVLEVAAYYLSNGKYSFITSGELGMFISAILVVQRVKEKRTLNTLLATVLGFVINVIFQLTLGYAGTIHYGWGFFFEQNAIIGAIGILFSMVYARTTEWSNRRRDQLQAKRRQEAATRAEDSDAPPVRVHRVKKKRGRGRRS</sequence>
<feature type="region of interest" description="Disordered" evidence="1">
    <location>
        <begin position="132"/>
        <end position="170"/>
    </location>
</feature>
<feature type="transmembrane region" description="Helical" evidence="2">
    <location>
        <begin position="100"/>
        <end position="122"/>
    </location>
</feature>
<dbReference type="RefSeq" id="WP_268008141.1">
    <property type="nucleotide sequence ID" value="NZ_BSUT01000001.1"/>
</dbReference>
<keyword evidence="2" id="KW-1133">Transmembrane helix</keyword>
<keyword evidence="2" id="KW-0812">Transmembrane</keyword>
<keyword evidence="2" id="KW-0472">Membrane</keyword>
<reference evidence="3" key="1">
    <citation type="submission" date="2022-08" db="EMBL/GenBank/DDBJ databases">
        <title>Alicyclobacillus fastidiosus DSM 17978, complete genome.</title>
        <authorList>
            <person name="Wang Q."/>
            <person name="Cai R."/>
            <person name="Wang Z."/>
        </authorList>
    </citation>
    <scope>NUCLEOTIDE SEQUENCE</scope>
    <source>
        <strain evidence="3">DSM 17978</strain>
    </source>
</reference>
<evidence type="ECO:0000313" key="4">
    <source>
        <dbReference type="Proteomes" id="UP001164761"/>
    </source>
</evidence>
<evidence type="ECO:0000313" key="3">
    <source>
        <dbReference type="EMBL" id="WAH44245.1"/>
    </source>
</evidence>
<evidence type="ECO:0000256" key="2">
    <source>
        <dbReference type="SAM" id="Phobius"/>
    </source>
</evidence>
<protein>
    <submittedName>
        <fullName evidence="3">Uncharacterized protein</fullName>
    </submittedName>
</protein>
<evidence type="ECO:0000256" key="1">
    <source>
        <dbReference type="SAM" id="MobiDB-lite"/>
    </source>
</evidence>
<keyword evidence="4" id="KW-1185">Reference proteome</keyword>
<gene>
    <name evidence="3" type="ORF">NZD89_13175</name>
</gene>
<dbReference type="EMBL" id="CP104067">
    <property type="protein sequence ID" value="WAH44245.1"/>
    <property type="molecule type" value="Genomic_DNA"/>
</dbReference>
<organism evidence="3 4">
    <name type="scientific">Alicyclobacillus fastidiosus</name>
    <dbReference type="NCBI Taxonomy" id="392011"/>
    <lineage>
        <taxon>Bacteria</taxon>
        <taxon>Bacillati</taxon>
        <taxon>Bacillota</taxon>
        <taxon>Bacilli</taxon>
        <taxon>Bacillales</taxon>
        <taxon>Alicyclobacillaceae</taxon>
        <taxon>Alicyclobacillus</taxon>
    </lineage>
</organism>
<proteinExistence type="predicted"/>
<accession>A0ABY6ZN38</accession>
<name>A0ABY6ZN38_9BACL</name>
<feature type="compositionally biased region" description="Basic and acidic residues" evidence="1">
    <location>
        <begin position="132"/>
        <end position="149"/>
    </location>
</feature>
<feature type="compositionally biased region" description="Basic residues" evidence="1">
    <location>
        <begin position="156"/>
        <end position="170"/>
    </location>
</feature>
<dbReference type="Proteomes" id="UP001164761">
    <property type="component" value="Chromosome"/>
</dbReference>
<feature type="transmembrane region" description="Helical" evidence="2">
    <location>
        <begin position="73"/>
        <end position="94"/>
    </location>
</feature>
<feature type="transmembrane region" description="Helical" evidence="2">
    <location>
        <begin position="16"/>
        <end position="37"/>
    </location>
</feature>